<sequence length="1102" mass="119298">MTTTLGDRPADDPAWSAPERRFRSEQFALQRQFAPQRVPLLARSYVIDTLLPIIRDMRASGQGGLLSVVAEAGSGKTVLLGHLFQLLCDSDSVNPGAGADTGEDPHGRRLPAVLVRCDQVVLPDTQPAVPVPRPGDPLHPASPTTVLDHAFGAAAGSGLLTAAIQQYAGERPVLLLDTLDLLLSPRWSKALSSYLSELVDIGITVVLTCRPRDYEDHANGLIPAVQANRRMAVHKDVPALDEGEIVDFTRQFLADRGIRPAVGEEEFGERLITLSAGGAHVRLRRLLSSPLLLAMVCEVFGETGGHVPQDLTTSGLYARYWEEKVSRTRLTGSGDASDQRIEDKEALCRRMAALLWGASRSRLRFHDRVPAAQLTGSASGTGAGRIRAALRELCDDGFLNTVERGQVVEFRHQTLAEYAVAQWLVELDDERRQFYEELRDHPTERGFALPVLRHLVGMEDTLHQLEDVFPLLPLGDFGVFRNTAFAVANCGNESYITTLATEATSRIDQRLHSLWEALETVAGHGLTAAREAALRGLRELPHTRTAEAGGLFGLLAVRRDRGEDTVDLARGIRAVHDRRADWPPAGDTVVRQPDEVLQLMLEPALAVGLPVSAATVHAVKDDFARAGRKTREEYIRLLLAPGTPAAHTDMFLRFLWELPPTVHVPRAAGAEFVTRAMLGTGSAPEAVLDALLTDHESCPDDRLAHHSAVRLVTGHPRLRDRLWPHLDPAAGSAKARFRAATVVGDLCADPAIASDTYTRLIRMDLATRTDGEPHTKGAPRGDGDAAAVLYGLGRRLRPALPSPDEQAELDRWLARNTPPSRRRRTAPEHGSRDVPGREAVRDLALDELVRVAADEAHDATARQATGALRAASRQGALLTADQWRTLLASRWSGTRRATVTMLDTLLRAQDPAAGLVAPALLTCTGADATPGERQTLYTALDSWLRGYPESAQPHLGPLRKMLHEAAGNGDCEGEPAKAWVALTRTCFESVLKASEERRVDEARAVFGVYGVAAASGALPVRGPAASLGVKLLVRAVNHGITTPEELARLARSWRCGGQCTAVGAIAQTAGGGAWSPLLRELLDAGALCREAEADLVRLREAD</sequence>
<dbReference type="Proteomes" id="UP001596156">
    <property type="component" value="Unassembled WGS sequence"/>
</dbReference>
<feature type="compositionally biased region" description="Basic and acidic residues" evidence="1">
    <location>
        <begin position="825"/>
        <end position="838"/>
    </location>
</feature>
<dbReference type="InterPro" id="IPR027417">
    <property type="entry name" value="P-loop_NTPase"/>
</dbReference>
<reference evidence="4" key="1">
    <citation type="journal article" date="2019" name="Int. J. Syst. Evol. Microbiol.">
        <title>The Global Catalogue of Microorganisms (GCM) 10K type strain sequencing project: providing services to taxonomists for standard genome sequencing and annotation.</title>
        <authorList>
            <consortium name="The Broad Institute Genomics Platform"/>
            <consortium name="The Broad Institute Genome Sequencing Center for Infectious Disease"/>
            <person name="Wu L."/>
            <person name="Ma J."/>
        </authorList>
    </citation>
    <scope>NUCLEOTIDE SEQUENCE [LARGE SCALE GENOMIC DNA]</scope>
    <source>
        <strain evidence="4">CCM 8479</strain>
    </source>
</reference>
<proteinExistence type="predicted"/>
<gene>
    <name evidence="3" type="ORF">ACFPN6_30880</name>
</gene>
<dbReference type="SMART" id="SM00382">
    <property type="entry name" value="AAA"/>
    <property type="match status" value="1"/>
</dbReference>
<evidence type="ECO:0000259" key="2">
    <source>
        <dbReference type="SMART" id="SM00382"/>
    </source>
</evidence>
<comment type="caution">
    <text evidence="3">The sequence shown here is derived from an EMBL/GenBank/DDBJ whole genome shotgun (WGS) entry which is preliminary data.</text>
</comment>
<feature type="domain" description="AAA+ ATPase" evidence="2">
    <location>
        <begin position="62"/>
        <end position="241"/>
    </location>
</feature>
<keyword evidence="4" id="KW-1185">Reference proteome</keyword>
<dbReference type="RefSeq" id="WP_344646116.1">
    <property type="nucleotide sequence ID" value="NZ_BAAASS010000029.1"/>
</dbReference>
<evidence type="ECO:0000313" key="3">
    <source>
        <dbReference type="EMBL" id="MFC5228878.1"/>
    </source>
</evidence>
<dbReference type="InterPro" id="IPR003593">
    <property type="entry name" value="AAA+_ATPase"/>
</dbReference>
<evidence type="ECO:0000313" key="4">
    <source>
        <dbReference type="Proteomes" id="UP001596156"/>
    </source>
</evidence>
<organism evidence="3 4">
    <name type="scientific">Streptomyces fimbriatus</name>
    <dbReference type="NCBI Taxonomy" id="68197"/>
    <lineage>
        <taxon>Bacteria</taxon>
        <taxon>Bacillati</taxon>
        <taxon>Actinomycetota</taxon>
        <taxon>Actinomycetes</taxon>
        <taxon>Kitasatosporales</taxon>
        <taxon>Streptomycetaceae</taxon>
        <taxon>Streptomyces</taxon>
    </lineage>
</organism>
<accession>A0ABW0DEP3</accession>
<protein>
    <recommendedName>
        <fullName evidence="2">AAA+ ATPase domain-containing protein</fullName>
    </recommendedName>
</protein>
<dbReference type="SUPFAM" id="SSF52540">
    <property type="entry name" value="P-loop containing nucleoside triphosphate hydrolases"/>
    <property type="match status" value="1"/>
</dbReference>
<evidence type="ECO:0000256" key="1">
    <source>
        <dbReference type="SAM" id="MobiDB-lite"/>
    </source>
</evidence>
<name>A0ABW0DEP3_STRFI</name>
<feature type="region of interest" description="Disordered" evidence="1">
    <location>
        <begin position="797"/>
        <end position="838"/>
    </location>
</feature>
<dbReference type="EMBL" id="JBHSKL010000046">
    <property type="protein sequence ID" value="MFC5228878.1"/>
    <property type="molecule type" value="Genomic_DNA"/>
</dbReference>